<feature type="compositionally biased region" description="Pro residues" evidence="2">
    <location>
        <begin position="257"/>
        <end position="269"/>
    </location>
</feature>
<organism evidence="4 5">
    <name type="scientific">Longimicrobium terrae</name>
    <dbReference type="NCBI Taxonomy" id="1639882"/>
    <lineage>
        <taxon>Bacteria</taxon>
        <taxon>Pseudomonadati</taxon>
        <taxon>Gemmatimonadota</taxon>
        <taxon>Longimicrobiia</taxon>
        <taxon>Longimicrobiales</taxon>
        <taxon>Longimicrobiaceae</taxon>
        <taxon>Longimicrobium</taxon>
    </lineage>
</organism>
<dbReference type="Pfam" id="PF01464">
    <property type="entry name" value="SLT"/>
    <property type="match status" value="1"/>
</dbReference>
<reference evidence="4 5" key="1">
    <citation type="submission" date="2020-08" db="EMBL/GenBank/DDBJ databases">
        <title>Genomic Encyclopedia of Type Strains, Phase IV (KMG-IV): sequencing the most valuable type-strain genomes for metagenomic binning, comparative biology and taxonomic classification.</title>
        <authorList>
            <person name="Goeker M."/>
        </authorList>
    </citation>
    <scope>NUCLEOTIDE SEQUENCE [LARGE SCALE GENOMIC DNA]</scope>
    <source>
        <strain evidence="4 5">DSM 29007</strain>
    </source>
</reference>
<name>A0A841GZ17_9BACT</name>
<feature type="region of interest" description="Disordered" evidence="2">
    <location>
        <begin position="220"/>
        <end position="269"/>
    </location>
</feature>
<evidence type="ECO:0000256" key="1">
    <source>
        <dbReference type="ARBA" id="ARBA00007734"/>
    </source>
</evidence>
<dbReference type="PANTHER" id="PTHR37423">
    <property type="entry name" value="SOLUBLE LYTIC MUREIN TRANSGLYCOSYLASE-RELATED"/>
    <property type="match status" value="1"/>
</dbReference>
<dbReference type="Gene3D" id="1.10.530.10">
    <property type="match status" value="1"/>
</dbReference>
<comment type="caution">
    <text evidence="4">The sequence shown here is derived from an EMBL/GenBank/DDBJ whole genome shotgun (WGS) entry which is preliminary data.</text>
</comment>
<feature type="domain" description="Transglycosylase SLT" evidence="3">
    <location>
        <begin position="124"/>
        <end position="226"/>
    </location>
</feature>
<dbReference type="InterPro" id="IPR023346">
    <property type="entry name" value="Lysozyme-like_dom_sf"/>
</dbReference>
<evidence type="ECO:0000256" key="2">
    <source>
        <dbReference type="SAM" id="MobiDB-lite"/>
    </source>
</evidence>
<protein>
    <submittedName>
        <fullName evidence="4">Soluble lytic murein transglycosylase-like protein</fullName>
    </submittedName>
</protein>
<dbReference type="AlphaFoldDB" id="A0A841GZ17"/>
<dbReference type="PANTHER" id="PTHR37423:SF2">
    <property type="entry name" value="MEMBRANE-BOUND LYTIC MUREIN TRANSGLYCOSYLASE C"/>
    <property type="match status" value="1"/>
</dbReference>
<comment type="similarity">
    <text evidence="1">Belongs to the transglycosylase Slt family.</text>
</comment>
<dbReference type="InterPro" id="IPR008258">
    <property type="entry name" value="Transglycosylase_SLT_dom_1"/>
</dbReference>
<evidence type="ECO:0000259" key="3">
    <source>
        <dbReference type="Pfam" id="PF01464"/>
    </source>
</evidence>
<proteinExistence type="inferred from homology"/>
<dbReference type="CDD" id="cd16896">
    <property type="entry name" value="LT_Slt70-like"/>
    <property type="match status" value="1"/>
</dbReference>
<evidence type="ECO:0000313" key="4">
    <source>
        <dbReference type="EMBL" id="MBB6070997.1"/>
    </source>
</evidence>
<sequence>MSMDESRGPRRVTNRHAARPNDLRSILRSRGVQALLLGTLAVQSGAVLTGGMHDSRGKVRRGVVGQAVRDGVAVKMAANVVRAPLALVETVAPGKDAPAFALADKYRAMGYEISDGLAREIYAAAIDARIDPELAFGLVRTESEFKDYATSRVGAIGLTQLMLPTANWFKKGITEIELRESGTNLRIGFRYLRELIDRYEGDVELALTAYNRGTGTVDRVLKKGGNPDNGYAAKVLGRETQKPSDGIRSSADTSSTPAPPEPPPPASAR</sequence>
<evidence type="ECO:0000313" key="5">
    <source>
        <dbReference type="Proteomes" id="UP000582837"/>
    </source>
</evidence>
<feature type="region of interest" description="Disordered" evidence="2">
    <location>
        <begin position="1"/>
        <end position="22"/>
    </location>
</feature>
<gene>
    <name evidence="4" type="ORF">HNQ61_002619</name>
</gene>
<dbReference type="SUPFAM" id="SSF53955">
    <property type="entry name" value="Lysozyme-like"/>
    <property type="match status" value="1"/>
</dbReference>
<dbReference type="EMBL" id="JACHIA010000006">
    <property type="protein sequence ID" value="MBB6070997.1"/>
    <property type="molecule type" value="Genomic_DNA"/>
</dbReference>
<accession>A0A841GZ17</accession>
<feature type="compositionally biased region" description="Basic residues" evidence="2">
    <location>
        <begin position="9"/>
        <end position="18"/>
    </location>
</feature>
<dbReference type="Proteomes" id="UP000582837">
    <property type="component" value="Unassembled WGS sequence"/>
</dbReference>
<keyword evidence="5" id="KW-1185">Reference proteome</keyword>